<feature type="binding site" evidence="5">
    <location>
        <position position="264"/>
    </location>
    <ligand>
        <name>glyoxylate</name>
        <dbReference type="ChEBI" id="CHEBI:36655"/>
    </ligand>
</feature>
<dbReference type="PANTHER" id="PTHR10578">
    <property type="entry name" value="S -2-HYDROXY-ACID OXIDASE-RELATED"/>
    <property type="match status" value="1"/>
</dbReference>
<dbReference type="PANTHER" id="PTHR10578:SF149">
    <property type="entry name" value="2-HYDROXYACID OXIDASE 2"/>
    <property type="match status" value="1"/>
</dbReference>
<dbReference type="OMA" id="RIWFRPK"/>
<dbReference type="GO" id="GO:0016491">
    <property type="term" value="F:oxidoreductase activity"/>
    <property type="evidence" value="ECO:0007669"/>
    <property type="project" value="UniProtKB-KW"/>
</dbReference>
<proteinExistence type="inferred from homology"/>
<accession>G0QZM1</accession>
<evidence type="ECO:0000256" key="2">
    <source>
        <dbReference type="ARBA" id="ARBA00023002"/>
    </source>
</evidence>
<gene>
    <name evidence="7" type="ORF">IMG5_158180</name>
</gene>
<feature type="binding site" evidence="5">
    <location>
        <begin position="81"/>
        <end position="83"/>
    </location>
    <ligand>
        <name>FMN</name>
        <dbReference type="ChEBI" id="CHEBI:58210"/>
    </ligand>
</feature>
<dbReference type="PIRSF" id="PIRSF000138">
    <property type="entry name" value="Al-hdrx_acd_dh"/>
    <property type="match status" value="1"/>
</dbReference>
<dbReference type="InterPro" id="IPR012133">
    <property type="entry name" value="Alpha-hydoxy_acid_DH_FMN"/>
</dbReference>
<dbReference type="Pfam" id="PF01070">
    <property type="entry name" value="FMN_dh"/>
    <property type="match status" value="1"/>
</dbReference>
<feature type="active site" description="Proton acceptor" evidence="4">
    <location>
        <position position="261"/>
    </location>
</feature>
<dbReference type="OrthoDB" id="25826at2759"/>
<feature type="binding site" evidence="5">
    <location>
        <begin position="295"/>
        <end position="299"/>
    </location>
    <ligand>
        <name>FMN</name>
        <dbReference type="ChEBI" id="CHEBI:58210"/>
    </ligand>
</feature>
<dbReference type="InterPro" id="IPR013785">
    <property type="entry name" value="Aldolase_TIM"/>
</dbReference>
<dbReference type="InterPro" id="IPR000262">
    <property type="entry name" value="FMN-dep_DH"/>
</dbReference>
<evidence type="ECO:0000256" key="5">
    <source>
        <dbReference type="PIRSR" id="PIRSR000138-2"/>
    </source>
</evidence>
<organism evidence="7 8">
    <name type="scientific">Ichthyophthirius multifiliis</name>
    <name type="common">White spot disease agent</name>
    <name type="synonym">Ich</name>
    <dbReference type="NCBI Taxonomy" id="5932"/>
    <lineage>
        <taxon>Eukaryota</taxon>
        <taxon>Sar</taxon>
        <taxon>Alveolata</taxon>
        <taxon>Ciliophora</taxon>
        <taxon>Intramacronucleata</taxon>
        <taxon>Oligohymenophorea</taxon>
        <taxon>Hymenostomatida</taxon>
        <taxon>Ophryoglenina</taxon>
        <taxon>Ichthyophthirius</taxon>
    </lineage>
</organism>
<dbReference type="STRING" id="857967.G0QZM1"/>
<evidence type="ECO:0000256" key="3">
    <source>
        <dbReference type="ARBA" id="ARBA00024042"/>
    </source>
</evidence>
<dbReference type="GO" id="GO:0010181">
    <property type="term" value="F:FMN binding"/>
    <property type="evidence" value="ECO:0007669"/>
    <property type="project" value="InterPro"/>
</dbReference>
<dbReference type="PROSITE" id="PS51349">
    <property type="entry name" value="FMN_HYDROXY_ACID_DH_2"/>
    <property type="match status" value="1"/>
</dbReference>
<feature type="binding site" evidence="5">
    <location>
        <position position="160"/>
    </location>
    <ligand>
        <name>FMN</name>
        <dbReference type="ChEBI" id="CHEBI:58210"/>
    </ligand>
</feature>
<feature type="binding site" evidence="5">
    <location>
        <position position="169"/>
    </location>
    <ligand>
        <name>glyoxylate</name>
        <dbReference type="ChEBI" id="CHEBI:36655"/>
    </ligand>
</feature>
<feature type="binding site" evidence="5">
    <location>
        <position position="238"/>
    </location>
    <ligand>
        <name>FMN</name>
        <dbReference type="ChEBI" id="CHEBI:58210"/>
    </ligand>
</feature>
<dbReference type="FunFam" id="3.20.20.70:FF:000056">
    <property type="entry name" value="hydroxyacid oxidase 2"/>
    <property type="match status" value="1"/>
</dbReference>
<sequence length="374" mass="42126">MIKDKKYVNIIEFEEEAKNHLNQNSYQYYRSGATSEHTLKSNIEDFSKILLNPYVCSGLTDIDISTTILGHKINIPVAIAPTAMNKMAHDLGELNLVRAASKKGTIYTQSTLSTTSMEDVSKEVDNSLRFFQLYVSKNRNFTFEIVKNAEKLNYKAIVLTVDAPWLGIRDADERNNFSLPKNLKLEILEKYSDQMKVQSENNQGSGLLQLFAKQIEQNLKWDDVKWLQSITKLPIILKGIQNGEDALKAARLGAHIWVSNHGGRQLDTVRSTINILPEVMESIKDYKNKVEVYVDGGIRRGTDVIKCLALGAKCVFVGRPTIYANASEGEQGILKMFDIFEKEIKNGMMLLGTGKVEDLGLKHLIKHTIARSNL</sequence>
<evidence type="ECO:0000313" key="7">
    <source>
        <dbReference type="EMBL" id="EGR29332.1"/>
    </source>
</evidence>
<feature type="domain" description="FMN hydroxy acid dehydrogenase" evidence="6">
    <location>
        <begin position="2"/>
        <end position="369"/>
    </location>
</feature>
<feature type="binding site" evidence="5">
    <location>
        <position position="28"/>
    </location>
    <ligand>
        <name>glyoxylate</name>
        <dbReference type="ChEBI" id="CHEBI:36655"/>
    </ligand>
</feature>
<dbReference type="GeneID" id="14905436"/>
<reference evidence="7 8" key="1">
    <citation type="submission" date="2011-07" db="EMBL/GenBank/DDBJ databases">
        <authorList>
            <person name="Coyne R."/>
            <person name="Brami D."/>
            <person name="Johnson J."/>
            <person name="Hostetler J."/>
            <person name="Hannick L."/>
            <person name="Clark T."/>
            <person name="Cassidy-Hanley D."/>
            <person name="Inman J."/>
        </authorList>
    </citation>
    <scope>NUCLEOTIDE SEQUENCE [LARGE SCALE GENOMIC DNA]</scope>
    <source>
        <strain evidence="7 8">G5</strain>
    </source>
</reference>
<evidence type="ECO:0000313" key="8">
    <source>
        <dbReference type="Proteomes" id="UP000008983"/>
    </source>
</evidence>
<feature type="binding site" evidence="5">
    <location>
        <begin position="318"/>
        <end position="319"/>
    </location>
    <ligand>
        <name>FMN</name>
        <dbReference type="ChEBI" id="CHEBI:58210"/>
    </ligand>
</feature>
<keyword evidence="5" id="KW-0288">FMN</keyword>
<dbReference type="EMBL" id="GL984160">
    <property type="protein sequence ID" value="EGR29332.1"/>
    <property type="molecule type" value="Genomic_DNA"/>
</dbReference>
<dbReference type="PROSITE" id="PS00557">
    <property type="entry name" value="FMN_HYDROXY_ACID_DH_1"/>
    <property type="match status" value="1"/>
</dbReference>
<dbReference type="GO" id="GO:0005737">
    <property type="term" value="C:cytoplasm"/>
    <property type="evidence" value="ECO:0007669"/>
    <property type="project" value="UniProtKB-ARBA"/>
</dbReference>
<evidence type="ECO:0000256" key="4">
    <source>
        <dbReference type="PIRSR" id="PIRSR000138-1"/>
    </source>
</evidence>
<dbReference type="InParanoid" id="G0QZM1"/>
<feature type="binding site" evidence="5">
    <location>
        <position position="134"/>
    </location>
    <ligand>
        <name>glyoxylate</name>
        <dbReference type="ChEBI" id="CHEBI:36655"/>
    </ligand>
</feature>
<protein>
    <recommendedName>
        <fullName evidence="6">FMN hydroxy acid dehydrogenase domain-containing protein</fullName>
    </recommendedName>
</protein>
<keyword evidence="8" id="KW-1185">Reference proteome</keyword>
<dbReference type="AlphaFoldDB" id="G0QZM1"/>
<dbReference type="Gene3D" id="3.20.20.70">
    <property type="entry name" value="Aldolase class I"/>
    <property type="match status" value="1"/>
</dbReference>
<feature type="binding site" evidence="5">
    <location>
        <position position="132"/>
    </location>
    <ligand>
        <name>glyoxylate</name>
        <dbReference type="ChEBI" id="CHEBI:36655"/>
    </ligand>
</feature>
<name>G0QZM1_ICHMU</name>
<dbReference type="InterPro" id="IPR008259">
    <property type="entry name" value="FMN_hydac_DH_AS"/>
</dbReference>
<feature type="binding site" evidence="5">
    <location>
        <position position="259"/>
    </location>
    <ligand>
        <name>FMN</name>
        <dbReference type="ChEBI" id="CHEBI:58210"/>
    </ligand>
</feature>
<dbReference type="RefSeq" id="XP_004030568.1">
    <property type="nucleotide sequence ID" value="XM_004030520.1"/>
</dbReference>
<feature type="binding site" evidence="5">
    <location>
        <position position="110"/>
    </location>
    <ligand>
        <name>FMN</name>
        <dbReference type="ChEBI" id="CHEBI:58210"/>
    </ligand>
</feature>
<dbReference type="InterPro" id="IPR037396">
    <property type="entry name" value="FMN_HAD"/>
</dbReference>
<feature type="binding site" evidence="5">
    <location>
        <position position="261"/>
    </location>
    <ligand>
        <name>glyoxylate</name>
        <dbReference type="ChEBI" id="CHEBI:36655"/>
    </ligand>
</feature>
<keyword evidence="5" id="KW-0285">Flavoprotein</keyword>
<dbReference type="SUPFAM" id="SSF51395">
    <property type="entry name" value="FMN-linked oxidoreductases"/>
    <property type="match status" value="1"/>
</dbReference>
<dbReference type="Proteomes" id="UP000008983">
    <property type="component" value="Unassembled WGS sequence"/>
</dbReference>
<comment type="cofactor">
    <cofactor evidence="1">
        <name>FMN</name>
        <dbReference type="ChEBI" id="CHEBI:58210"/>
    </cofactor>
</comment>
<evidence type="ECO:0000259" key="6">
    <source>
        <dbReference type="PROSITE" id="PS51349"/>
    </source>
</evidence>
<comment type="similarity">
    <text evidence="3">Belongs to the FMN-dependent alpha-hydroxy acid dehydrogenase family.</text>
</comment>
<evidence type="ECO:0000256" key="1">
    <source>
        <dbReference type="ARBA" id="ARBA00001917"/>
    </source>
</evidence>
<keyword evidence="2" id="KW-0560">Oxidoreductase</keyword>
<dbReference type="eggNOG" id="KOG0538">
    <property type="taxonomic scope" value="Eukaryota"/>
</dbReference>